<dbReference type="GO" id="GO:0045335">
    <property type="term" value="C:phagocytic vesicle"/>
    <property type="evidence" value="ECO:0007669"/>
    <property type="project" value="TreeGrafter"/>
</dbReference>
<feature type="compositionally biased region" description="Basic and acidic residues" evidence="6">
    <location>
        <begin position="167"/>
        <end position="178"/>
    </location>
</feature>
<feature type="region of interest" description="Disordered" evidence="6">
    <location>
        <begin position="1189"/>
        <end position="1229"/>
    </location>
</feature>
<keyword evidence="2" id="KW-0813">Transport</keyword>
<keyword evidence="5" id="KW-0653">Protein transport</keyword>
<dbReference type="PANTHER" id="PTHR15746">
    <property type="entry name" value="RAB11-RELATED"/>
    <property type="match status" value="1"/>
</dbReference>
<feature type="compositionally biased region" description="Polar residues" evidence="6">
    <location>
        <begin position="979"/>
        <end position="988"/>
    </location>
</feature>
<dbReference type="Pfam" id="PF09457">
    <property type="entry name" value="RBD-FIP"/>
    <property type="match status" value="1"/>
</dbReference>
<dbReference type="OrthoDB" id="8956628at2759"/>
<proteinExistence type="predicted"/>
<evidence type="ECO:0000256" key="3">
    <source>
        <dbReference type="ARBA" id="ARBA00022553"/>
    </source>
</evidence>
<evidence type="ECO:0000259" key="8">
    <source>
        <dbReference type="PROSITE" id="PS51511"/>
    </source>
</evidence>
<feature type="region of interest" description="Disordered" evidence="6">
    <location>
        <begin position="1034"/>
        <end position="1057"/>
    </location>
</feature>
<dbReference type="GO" id="GO:0005739">
    <property type="term" value="C:mitochondrion"/>
    <property type="evidence" value="ECO:0007669"/>
    <property type="project" value="TreeGrafter"/>
</dbReference>
<dbReference type="InterPro" id="IPR019018">
    <property type="entry name" value="Rab-bd_FIP-RBD"/>
</dbReference>
<dbReference type="GO" id="GO:0015031">
    <property type="term" value="P:protein transport"/>
    <property type="evidence" value="ECO:0007669"/>
    <property type="project" value="UniProtKB-KW"/>
</dbReference>
<feature type="compositionally biased region" description="Low complexity" evidence="6">
    <location>
        <begin position="1564"/>
        <end position="1575"/>
    </location>
</feature>
<protein>
    <recommendedName>
        <fullName evidence="11">Rab11 family-interacting protein 5</fullName>
    </recommendedName>
</protein>
<accession>A0A9Q1ECF7</accession>
<feature type="compositionally biased region" description="Basic and acidic residues" evidence="6">
    <location>
        <begin position="397"/>
        <end position="419"/>
    </location>
</feature>
<dbReference type="InterPro" id="IPR037245">
    <property type="entry name" value="FIP-RBD_C_sf"/>
</dbReference>
<feature type="region of interest" description="Disordered" evidence="6">
    <location>
        <begin position="316"/>
        <end position="336"/>
    </location>
</feature>
<feature type="compositionally biased region" description="Basic and acidic residues" evidence="6">
    <location>
        <begin position="470"/>
        <end position="485"/>
    </location>
</feature>
<evidence type="ECO:0000313" key="9">
    <source>
        <dbReference type="EMBL" id="KAJ8336249.1"/>
    </source>
</evidence>
<feature type="compositionally biased region" description="Polar residues" evidence="6">
    <location>
        <begin position="1200"/>
        <end position="1224"/>
    </location>
</feature>
<feature type="compositionally biased region" description="Low complexity" evidence="6">
    <location>
        <begin position="277"/>
        <end position="289"/>
    </location>
</feature>
<dbReference type="SUPFAM" id="SSF144270">
    <property type="entry name" value="Eferin C-derminal domain-like"/>
    <property type="match status" value="1"/>
</dbReference>
<feature type="region of interest" description="Disordered" evidence="6">
    <location>
        <begin position="666"/>
        <end position="699"/>
    </location>
</feature>
<feature type="region of interest" description="Disordered" evidence="6">
    <location>
        <begin position="949"/>
        <end position="988"/>
    </location>
</feature>
<feature type="compositionally biased region" description="Basic and acidic residues" evidence="6">
    <location>
        <begin position="951"/>
        <end position="978"/>
    </location>
</feature>
<dbReference type="GO" id="GO:0031267">
    <property type="term" value="F:small GTPase binding"/>
    <property type="evidence" value="ECO:0007669"/>
    <property type="project" value="InterPro"/>
</dbReference>
<dbReference type="SMART" id="SM00239">
    <property type="entry name" value="C2"/>
    <property type="match status" value="1"/>
</dbReference>
<feature type="compositionally biased region" description="Low complexity" evidence="6">
    <location>
        <begin position="1529"/>
        <end position="1543"/>
    </location>
</feature>
<evidence type="ECO:0000256" key="5">
    <source>
        <dbReference type="ARBA" id="ARBA00022927"/>
    </source>
</evidence>
<reference evidence="9" key="1">
    <citation type="journal article" date="2023" name="Science">
        <title>Genome structures resolve the early diversification of teleost fishes.</title>
        <authorList>
            <person name="Parey E."/>
            <person name="Louis A."/>
            <person name="Montfort J."/>
            <person name="Bouchez O."/>
            <person name="Roques C."/>
            <person name="Iampietro C."/>
            <person name="Lluch J."/>
            <person name="Castinel A."/>
            <person name="Donnadieu C."/>
            <person name="Desvignes T."/>
            <person name="Floi Bucao C."/>
            <person name="Jouanno E."/>
            <person name="Wen M."/>
            <person name="Mejri S."/>
            <person name="Dirks R."/>
            <person name="Jansen H."/>
            <person name="Henkel C."/>
            <person name="Chen W.J."/>
            <person name="Zahm M."/>
            <person name="Cabau C."/>
            <person name="Klopp C."/>
            <person name="Thompson A.W."/>
            <person name="Robinson-Rechavi M."/>
            <person name="Braasch I."/>
            <person name="Lecointre G."/>
            <person name="Bobe J."/>
            <person name="Postlethwait J.H."/>
            <person name="Berthelot C."/>
            <person name="Roest Crollius H."/>
            <person name="Guiguen Y."/>
        </authorList>
    </citation>
    <scope>NUCLEOTIDE SEQUENCE</scope>
    <source>
        <strain evidence="9">WJC10195</strain>
    </source>
</reference>
<dbReference type="PROSITE" id="PS50004">
    <property type="entry name" value="C2"/>
    <property type="match status" value="1"/>
</dbReference>
<dbReference type="PROSITE" id="PS51511">
    <property type="entry name" value="FIP_RBD"/>
    <property type="match status" value="1"/>
</dbReference>
<feature type="region of interest" description="Disordered" evidence="6">
    <location>
        <begin position="1518"/>
        <end position="1595"/>
    </location>
</feature>
<dbReference type="GO" id="GO:0045055">
    <property type="term" value="P:regulated exocytosis"/>
    <property type="evidence" value="ECO:0007669"/>
    <property type="project" value="TreeGrafter"/>
</dbReference>
<feature type="compositionally biased region" description="Polar residues" evidence="6">
    <location>
        <begin position="495"/>
        <end position="507"/>
    </location>
</feature>
<evidence type="ECO:0000256" key="2">
    <source>
        <dbReference type="ARBA" id="ARBA00022448"/>
    </source>
</evidence>
<evidence type="ECO:0000259" key="7">
    <source>
        <dbReference type="PROSITE" id="PS50004"/>
    </source>
</evidence>
<evidence type="ECO:0000313" key="10">
    <source>
        <dbReference type="Proteomes" id="UP001152622"/>
    </source>
</evidence>
<comment type="caution">
    <text evidence="9">The sequence shown here is derived from an EMBL/GenBank/DDBJ whole genome shotgun (WGS) entry which is preliminary data.</text>
</comment>
<dbReference type="FunFam" id="2.60.40.150:FF:000070">
    <property type="entry name" value="rab11 family-interacting protein 2 isoform X1"/>
    <property type="match status" value="1"/>
</dbReference>
<dbReference type="Pfam" id="PF00168">
    <property type="entry name" value="C2"/>
    <property type="match status" value="1"/>
</dbReference>
<feature type="region of interest" description="Disordered" evidence="6">
    <location>
        <begin position="167"/>
        <end position="303"/>
    </location>
</feature>
<feature type="region of interest" description="Disordered" evidence="6">
    <location>
        <begin position="1153"/>
        <end position="1175"/>
    </location>
</feature>
<gene>
    <name evidence="9" type="ORF">SKAU_G00395920</name>
</gene>
<dbReference type="InterPro" id="IPR037789">
    <property type="entry name" value="FIP_classI"/>
</dbReference>
<feature type="compositionally biased region" description="Basic and acidic residues" evidence="6">
    <location>
        <begin position="1039"/>
        <end position="1048"/>
    </location>
</feature>
<feature type="compositionally biased region" description="Low complexity" evidence="6">
    <location>
        <begin position="421"/>
        <end position="438"/>
    </location>
</feature>
<dbReference type="InterPro" id="IPR000008">
    <property type="entry name" value="C2_dom"/>
</dbReference>
<organism evidence="9 10">
    <name type="scientific">Synaphobranchus kaupii</name>
    <name type="common">Kaup's arrowtooth eel</name>
    <dbReference type="NCBI Taxonomy" id="118154"/>
    <lineage>
        <taxon>Eukaryota</taxon>
        <taxon>Metazoa</taxon>
        <taxon>Chordata</taxon>
        <taxon>Craniata</taxon>
        <taxon>Vertebrata</taxon>
        <taxon>Euteleostomi</taxon>
        <taxon>Actinopterygii</taxon>
        <taxon>Neopterygii</taxon>
        <taxon>Teleostei</taxon>
        <taxon>Anguilliformes</taxon>
        <taxon>Synaphobranchidae</taxon>
        <taxon>Synaphobranchus</taxon>
    </lineage>
</organism>
<feature type="compositionally biased region" description="Low complexity" evidence="6">
    <location>
        <begin position="246"/>
        <end position="267"/>
    </location>
</feature>
<keyword evidence="3" id="KW-0597">Phosphoprotein</keyword>
<evidence type="ECO:0000256" key="4">
    <source>
        <dbReference type="ARBA" id="ARBA00022753"/>
    </source>
</evidence>
<evidence type="ECO:0000256" key="1">
    <source>
        <dbReference type="ARBA" id="ARBA00004172"/>
    </source>
</evidence>
<feature type="domain" description="FIP-RBD" evidence="8">
    <location>
        <begin position="1645"/>
        <end position="1707"/>
    </location>
</feature>
<feature type="region of interest" description="Disordered" evidence="6">
    <location>
        <begin position="382"/>
        <end position="512"/>
    </location>
</feature>
<comment type="subcellular location">
    <subcellularLocation>
        <location evidence="1">Recycling endosome</location>
    </subcellularLocation>
</comment>
<dbReference type="GO" id="GO:0005769">
    <property type="term" value="C:early endosome"/>
    <property type="evidence" value="ECO:0007669"/>
    <property type="project" value="TreeGrafter"/>
</dbReference>
<feature type="domain" description="C2" evidence="7">
    <location>
        <begin position="1"/>
        <end position="128"/>
    </location>
</feature>
<feature type="compositionally biased region" description="Low complexity" evidence="6">
    <location>
        <begin position="188"/>
        <end position="202"/>
    </location>
</feature>
<dbReference type="EMBL" id="JAINUF010000020">
    <property type="protein sequence ID" value="KAJ8336249.1"/>
    <property type="molecule type" value="Genomic_DNA"/>
</dbReference>
<sequence>MSLLNVDDDQRWVPTHVQVTVLRGRGLRAKGKHGTSDVYTIIQVGKEKFSTCVVEKTTAPEWKEECSFELLPGVLEAEGRSAYPSGSGDLVLTVMHRALIGLDVFLGQAIIPLDKVFQERICMRNEWYKLNSKSGKKEKERGEVQVTVKFTRNNLTASMYDLSMKDKPRSTFGRLKDRMKGKKHNDSESASAVVPSSVGALSHQRARLPSDGGGEEDYEDDEGGEGRRSKMRNFFLRGKLRKSSDTRSNTSLGSESSESSSRGGSLSPTAGISVVVSDLSNSPSESSNLTADNSPEHTTHPSPKLLTHKRALSDEAGQITAPPPPQPHAVASLKAQSGVRSQSSLCINGSHVYAAEPLPHGSTATLGLLQKCSPLSRSLQNLARRTDEPQRSAAGAEGRRWSFDKAGKEEKASALEPESRPVQPAAPAVPTATAAEPAAEGKKQKRNLFSHGWSDSAGKGAEQSHAPPPAEEKHKGWFGSKDSHNKPSSPLWPLTVSSSWSDPSPAQDSLGEERGYDVAMARERSHLGVLGTSARGSPNPFVTSPVSENLSEWDESFEAFAASRLGSWKGPPPPARITTALSLQTGTGQILEGMKMQEKSMAVENASPTLLRRPTKIPVLHGRQNHRYDWTQEPGLKKDLFLPPKTDVASPQFVSMCSLIPKSASAGQPIASPYSKDFGETSGRGGARSPAGQEDGPRASATVLHTAEGVGRETDFAGNVPSVCGKEAMPKTASLPEVDSEALKISTYEPDVSLVGTNQSFATIPSHKFSEAHLEGLEGTTTDALKPMYEAAAQQTSTNTKKIVDLPQVTARAPHEDLYETYAHLVDVTNSVLPNTDTASSLSVTISNNTEINNNSTNELATGPSPFVPEVIMNKMNAKKHEGLSSEVLENSLPAGVMDLPIKAGSPSPVSNEGALLECVPDVEAAEILPGESISMALVEVPAGSPVQVDTEDKLVSEEDGPERQRTCAEEALEKEQSHTSTEVQEPISQKLSLVPLADVTSNTTLEESTVTLDAQCNDSDFIALVTHPENANQENCEEEKANLDVKESSSTSAEMNGSTLSDYLEAREPAPPTSPFPDALDFVTAIEDSDLANSWESCDALSAATRIERLPLKSAAGKMAALPEERGFPCCSFLTADSSTAALESVLLERPHSDCDVSQPPPKPPRLFQESVLNEQRVDEYPQLRLGDEAENKHPSGTPKDSPTGLFQTQEVSSGSEPHQTCPSPLPSECSGFSIATEDGWEKTGAKCSNTTYSIPEDELSSGKEILQRGFSATDKFGLDLEENSDQSWLTSKSYFQVKELDTSHFAVWSADEENAIQTDSTHLNKALLMESSAEREAAQVRNVPTQPNTSTGSCSPTQSFITSGIRRNLYEESGGSYLDHLKGAKQQWAESVEPTWQSLPSISGLCSTVSQDLVTDLMPEDLQKPHGEEEKQQTLREVPLDPVLLPQLQPSNPFFGSDIGFLPKGIGAAVNREEELSHPPVSVNPKSSLFLHDCNPQASSTPSLLAETNAQLAFFPSPIPPHLPARPTTGTAQASSSTAPPSKSPPMIDTPFTVLPQETRTAASLPSSQQSSPHAVKPLTTAPPQEEKKSEGRSVLVSGLEKLKSTIHPGRAAQQGEPEADRNKALSEGAAPYYHLSHNELVSLLLQRETELERQGAEFERQGALLEKRETELRKMKAQTRDLEDYIDTLLVRIMEQTPTLLQVRTKLK</sequence>
<dbReference type="InterPro" id="IPR035892">
    <property type="entry name" value="C2_domain_sf"/>
</dbReference>
<keyword evidence="4" id="KW-0967">Endosome</keyword>
<evidence type="ECO:0000256" key="6">
    <source>
        <dbReference type="SAM" id="MobiDB-lite"/>
    </source>
</evidence>
<name>A0A9Q1ECF7_SYNKA</name>
<dbReference type="Gene3D" id="1.20.5.2440">
    <property type="match status" value="1"/>
</dbReference>
<dbReference type="Gene3D" id="2.60.40.150">
    <property type="entry name" value="C2 domain"/>
    <property type="match status" value="1"/>
</dbReference>
<dbReference type="Proteomes" id="UP001152622">
    <property type="component" value="Chromosome 20"/>
</dbReference>
<dbReference type="GO" id="GO:0055037">
    <property type="term" value="C:recycling endosome"/>
    <property type="evidence" value="ECO:0007669"/>
    <property type="project" value="UniProtKB-SubCell"/>
</dbReference>
<feature type="compositionally biased region" description="Acidic residues" evidence="6">
    <location>
        <begin position="213"/>
        <end position="223"/>
    </location>
</feature>
<evidence type="ECO:0008006" key="11">
    <source>
        <dbReference type="Google" id="ProtNLM"/>
    </source>
</evidence>
<dbReference type="SUPFAM" id="SSF49562">
    <property type="entry name" value="C2 domain (Calcium/lipid-binding domain, CaLB)"/>
    <property type="match status" value="1"/>
</dbReference>
<dbReference type="PANTHER" id="PTHR15746:SF14">
    <property type="entry name" value="RAB11 FAMILY-INTERACTING PROTEIN 5"/>
    <property type="match status" value="1"/>
</dbReference>
<dbReference type="GO" id="GO:0030141">
    <property type="term" value="C:secretory granule"/>
    <property type="evidence" value="ECO:0007669"/>
    <property type="project" value="TreeGrafter"/>
</dbReference>
<keyword evidence="10" id="KW-1185">Reference proteome</keyword>